<keyword evidence="8" id="KW-1185">Reference proteome</keyword>
<accession>A0ABV3X5U8</accession>
<keyword evidence="5 6" id="KW-0676">Redox-active center</keyword>
<name>A0ABV3X5U8_9FIRM</name>
<dbReference type="InterPro" id="IPR000397">
    <property type="entry name" value="Heat_shock_Hsp33"/>
</dbReference>
<comment type="similarity">
    <text evidence="6">Belongs to the HSP33 family.</text>
</comment>
<dbReference type="SUPFAM" id="SSF118352">
    <property type="entry name" value="HSP33 redox switch-like"/>
    <property type="match status" value="1"/>
</dbReference>
<dbReference type="NCBIfam" id="NF001033">
    <property type="entry name" value="PRK00114.1"/>
    <property type="match status" value="1"/>
</dbReference>
<protein>
    <recommendedName>
        <fullName evidence="6">33 kDa chaperonin</fullName>
    </recommendedName>
    <alternativeName>
        <fullName evidence="6">Heat shock protein 33 homolog</fullName>
        <shortName evidence="6">HSP33</shortName>
    </alternativeName>
</protein>
<gene>
    <name evidence="6 7" type="primary">hslO</name>
    <name evidence="7" type="ORF">QCO44_07970</name>
</gene>
<keyword evidence="4 6" id="KW-0143">Chaperone</keyword>
<evidence type="ECO:0000256" key="1">
    <source>
        <dbReference type="ARBA" id="ARBA00022490"/>
    </source>
</evidence>
<evidence type="ECO:0000256" key="6">
    <source>
        <dbReference type="HAMAP-Rule" id="MF_00117"/>
    </source>
</evidence>
<evidence type="ECO:0000313" key="8">
    <source>
        <dbReference type="Proteomes" id="UP001559623"/>
    </source>
</evidence>
<organism evidence="7 8">
    <name type="scientific">Selenomonas sputigena</name>
    <dbReference type="NCBI Taxonomy" id="69823"/>
    <lineage>
        <taxon>Bacteria</taxon>
        <taxon>Bacillati</taxon>
        <taxon>Bacillota</taxon>
        <taxon>Negativicutes</taxon>
        <taxon>Selenomonadales</taxon>
        <taxon>Selenomonadaceae</taxon>
        <taxon>Selenomonas</taxon>
    </lineage>
</organism>
<evidence type="ECO:0000256" key="4">
    <source>
        <dbReference type="ARBA" id="ARBA00023186"/>
    </source>
</evidence>
<dbReference type="InterPro" id="IPR016153">
    <property type="entry name" value="Heat_shock_Hsp33_N"/>
</dbReference>
<keyword evidence="1 6" id="KW-0963">Cytoplasm</keyword>
<comment type="function">
    <text evidence="6">Redox regulated molecular chaperone. Protects both thermally unfolding and oxidatively damaged proteins from irreversible aggregation. Plays an important role in the bacterial defense system toward oxidative stress.</text>
</comment>
<proteinExistence type="inferred from homology"/>
<dbReference type="RefSeq" id="WP_368847298.1">
    <property type="nucleotide sequence ID" value="NZ_CP194411.1"/>
</dbReference>
<dbReference type="HAMAP" id="MF_00117">
    <property type="entry name" value="HslO"/>
    <property type="match status" value="1"/>
</dbReference>
<dbReference type="Gene3D" id="3.55.30.10">
    <property type="entry name" value="Hsp33 domain"/>
    <property type="match status" value="1"/>
</dbReference>
<dbReference type="CDD" id="cd00498">
    <property type="entry name" value="Hsp33"/>
    <property type="match status" value="1"/>
</dbReference>
<comment type="subcellular location">
    <subcellularLocation>
        <location evidence="6">Cytoplasm</location>
    </subcellularLocation>
</comment>
<evidence type="ECO:0000313" key="7">
    <source>
        <dbReference type="EMBL" id="MEX5285572.1"/>
    </source>
</evidence>
<dbReference type="EMBL" id="JARVLH010000004">
    <property type="protein sequence ID" value="MEX5285572.1"/>
    <property type="molecule type" value="Genomic_DNA"/>
</dbReference>
<dbReference type="Proteomes" id="UP001559623">
    <property type="component" value="Unassembled WGS sequence"/>
</dbReference>
<dbReference type="PIRSF" id="PIRSF005261">
    <property type="entry name" value="Heat_shock_Hsp33"/>
    <property type="match status" value="1"/>
</dbReference>
<evidence type="ECO:0000256" key="5">
    <source>
        <dbReference type="ARBA" id="ARBA00023284"/>
    </source>
</evidence>
<comment type="PTM">
    <text evidence="6">Under oxidizing conditions two disulfide bonds are formed involving the reactive cysteines. Under reducing conditions zinc is bound to the reactive cysteines and the protein is inactive.</text>
</comment>
<dbReference type="Pfam" id="PF01430">
    <property type="entry name" value="HSP33"/>
    <property type="match status" value="1"/>
</dbReference>
<dbReference type="Gene3D" id="3.90.1280.10">
    <property type="entry name" value="HSP33 redox switch-like"/>
    <property type="match status" value="1"/>
</dbReference>
<dbReference type="PANTHER" id="PTHR30111">
    <property type="entry name" value="33 KDA CHAPERONIN"/>
    <property type="match status" value="1"/>
</dbReference>
<sequence>MKDTLTKAVAGDFRIYAACTTGLVNEAIRRHGCHPVAAAALGRTMTGALLLAVNLKNEEALTLKFAGDGPLGLVVADASPEGFVRGYVEHPKVDLPLNAKGKIDVGGGIGAGIVSVTRFTGLKEPVAGSAAILTGEIAEDLTKYLYDSEQTPSSIALGVLVAPDLTALAAGGFFVQPLPGASEEAIAHVEENLAVLPAVSDMVHGGMTTQQMIERIMAGCGKVEFLAETDLAFRCQCSKERVEGMLLSLGRDDLASLVEDGKAEVCCHFCGEAYQFTGEELQELLAHKDSATKKEG</sequence>
<comment type="caution">
    <text evidence="7">The sequence shown here is derived from an EMBL/GenBank/DDBJ whole genome shotgun (WGS) entry which is preliminary data.</text>
</comment>
<dbReference type="InterPro" id="IPR016154">
    <property type="entry name" value="Heat_shock_Hsp33_C"/>
</dbReference>
<evidence type="ECO:0000256" key="2">
    <source>
        <dbReference type="ARBA" id="ARBA00022833"/>
    </source>
</evidence>
<evidence type="ECO:0000256" key="3">
    <source>
        <dbReference type="ARBA" id="ARBA00023157"/>
    </source>
</evidence>
<reference evidence="7 8" key="1">
    <citation type="submission" date="2023-04" db="EMBL/GenBank/DDBJ databases">
        <title>Genome Sequence of Selenomonas sputigena ATCC 33150.</title>
        <authorList>
            <person name="Miller D.P."/>
            <person name="Anvari S."/>
            <person name="Polson S.W."/>
            <person name="Macdonald M."/>
            <person name="Mcdowell J.V."/>
        </authorList>
    </citation>
    <scope>NUCLEOTIDE SEQUENCE [LARGE SCALE GENOMIC DNA]</scope>
    <source>
        <strain evidence="7 8">ATCC 33150</strain>
    </source>
</reference>
<keyword evidence="2 6" id="KW-0862">Zinc</keyword>
<dbReference type="PANTHER" id="PTHR30111:SF1">
    <property type="entry name" value="33 KDA CHAPERONIN"/>
    <property type="match status" value="1"/>
</dbReference>
<feature type="disulfide bond" description="Redox-active" evidence="6">
    <location>
        <begin position="267"/>
        <end position="270"/>
    </location>
</feature>
<dbReference type="SUPFAM" id="SSF64397">
    <property type="entry name" value="Hsp33 domain"/>
    <property type="match status" value="1"/>
</dbReference>
<feature type="disulfide bond" description="Redox-active" evidence="6">
    <location>
        <begin position="235"/>
        <end position="237"/>
    </location>
</feature>
<keyword evidence="3 6" id="KW-1015">Disulfide bond</keyword>